<keyword evidence="5" id="KW-1185">Reference proteome</keyword>
<evidence type="ECO:0000313" key="4">
    <source>
        <dbReference type="EMBL" id="RDY13333.1"/>
    </source>
</evidence>
<evidence type="ECO:0000256" key="1">
    <source>
        <dbReference type="SAM" id="Coils"/>
    </source>
</evidence>
<evidence type="ECO:0000259" key="3">
    <source>
        <dbReference type="PROSITE" id="PS51840"/>
    </source>
</evidence>
<feature type="compositionally biased region" description="Polar residues" evidence="2">
    <location>
        <begin position="361"/>
        <end position="388"/>
    </location>
</feature>
<protein>
    <recommendedName>
        <fullName evidence="3">C2 NT-type domain-containing protein</fullName>
    </recommendedName>
</protein>
<feature type="region of interest" description="Disordered" evidence="2">
    <location>
        <begin position="361"/>
        <end position="390"/>
    </location>
</feature>
<dbReference type="InterPro" id="IPR019448">
    <property type="entry name" value="NT-C2"/>
</dbReference>
<dbReference type="GO" id="GO:0005643">
    <property type="term" value="C:nuclear pore"/>
    <property type="evidence" value="ECO:0007669"/>
    <property type="project" value="InterPro"/>
</dbReference>
<feature type="domain" description="C2 NT-type" evidence="3">
    <location>
        <begin position="7"/>
        <end position="165"/>
    </location>
</feature>
<evidence type="ECO:0000256" key="2">
    <source>
        <dbReference type="SAM" id="MobiDB-lite"/>
    </source>
</evidence>
<keyword evidence="1" id="KW-0175">Coiled coil</keyword>
<name>A0A371IEB3_MUCPR</name>
<dbReference type="EMBL" id="QJKJ01000296">
    <property type="protein sequence ID" value="RDY13333.1"/>
    <property type="molecule type" value="Genomic_DNA"/>
</dbReference>
<dbReference type="PANTHER" id="PTHR31344">
    <property type="entry name" value="NUCLEAR PORE COMPLEX PROTEIN NUP205"/>
    <property type="match status" value="1"/>
</dbReference>
<gene>
    <name evidence="4" type="ORF">CR513_01762</name>
</gene>
<dbReference type="AlphaFoldDB" id="A0A371IEB3"/>
<comment type="caution">
    <text evidence="4">The sequence shown here is derived from an EMBL/GenBank/DDBJ whole genome shotgun (WGS) entry which is preliminary data.</text>
</comment>
<dbReference type="STRING" id="157652.A0A371IEB3"/>
<reference evidence="4" key="1">
    <citation type="submission" date="2018-05" db="EMBL/GenBank/DDBJ databases">
        <title>Draft genome of Mucuna pruriens seed.</title>
        <authorList>
            <person name="Nnadi N.E."/>
            <person name="Vos R."/>
            <person name="Hasami M.H."/>
            <person name="Devisetty U.K."/>
            <person name="Aguiy J.C."/>
        </authorList>
    </citation>
    <scope>NUCLEOTIDE SEQUENCE [LARGE SCALE GENOMIC DNA]</scope>
    <source>
        <strain evidence="4">JCA_2017</strain>
    </source>
</reference>
<evidence type="ECO:0000313" key="5">
    <source>
        <dbReference type="Proteomes" id="UP000257109"/>
    </source>
</evidence>
<dbReference type="OrthoDB" id="20172at2759"/>
<dbReference type="Pfam" id="PF10358">
    <property type="entry name" value="NT-C2"/>
    <property type="match status" value="1"/>
</dbReference>
<organism evidence="4 5">
    <name type="scientific">Mucuna pruriens</name>
    <name type="common">Velvet bean</name>
    <name type="synonym">Dolichos pruriens</name>
    <dbReference type="NCBI Taxonomy" id="157652"/>
    <lineage>
        <taxon>Eukaryota</taxon>
        <taxon>Viridiplantae</taxon>
        <taxon>Streptophyta</taxon>
        <taxon>Embryophyta</taxon>
        <taxon>Tracheophyta</taxon>
        <taxon>Spermatophyta</taxon>
        <taxon>Magnoliopsida</taxon>
        <taxon>eudicotyledons</taxon>
        <taxon>Gunneridae</taxon>
        <taxon>Pentapetalae</taxon>
        <taxon>rosids</taxon>
        <taxon>fabids</taxon>
        <taxon>Fabales</taxon>
        <taxon>Fabaceae</taxon>
        <taxon>Papilionoideae</taxon>
        <taxon>50 kb inversion clade</taxon>
        <taxon>NPAAA clade</taxon>
        <taxon>indigoferoid/millettioid clade</taxon>
        <taxon>Phaseoleae</taxon>
        <taxon>Mucuna</taxon>
    </lineage>
</organism>
<dbReference type="Proteomes" id="UP000257109">
    <property type="component" value="Unassembled WGS sequence"/>
</dbReference>
<dbReference type="PROSITE" id="PS51840">
    <property type="entry name" value="C2_NT"/>
    <property type="match status" value="1"/>
</dbReference>
<proteinExistence type="predicted"/>
<dbReference type="InterPro" id="IPR021827">
    <property type="entry name" value="Nup186/Nup192/Nup205"/>
</dbReference>
<sequence length="1077" mass="119197">MVLGMRGKNRRGVTVQIDFLIHIQEIKPWPPSQSLRSLRSVLIEWKNGECASGSTNLVAPSLGSVIGEGRIEFNESFRLHVTLVRDMSVRGVDVDVFQKNCLEFNLYEPRRDKTVKGQLLGTAIIDLAEYGTLRETLSTSVPMNCKRSYRNTDQSFLFIKIQPVERNRTSLKDNNGGDSVSALMNEEYAEEAEIASFTDDDVSSHSSVAAVCTSIESSGFTPPKLGKNEPISNTGVNAKEHHLASETRFENMNMVQQDTDTHKKFERSSYMSSMDVSSVIRGMVNGHASNSPNCNSLSIQKLAASPSVGSSSPSSVCDNFDMNSRSTRSSGNEILEQSFNEKLANYRNIVAEVQRNSSESTFGNYTKHTSSQDSQFTGKNPGSENCDTSECDHKLNGRYKEADKYFMKERGGDKICYDSVEDINGSKKSNLNRQNCMEDEQLVTEGAKDQALLGSNTYSFGGSNIGMQENILKSERLKNMKLVRLPADSVRNVGSLGSNPPAELNENGILGDAQNSGGNRINDRKDVKIHAKEARNATLDGKIEHLEKKIKMLEGELREAAAIEAALYSVVAEHGISASKVHAPARRLSRLYLHASKENLQGRRAGAAKSCVSGLVLVTKACGNDVPRLTFWLSNTIVLRTILSRTIKDLVPSNPAGSGRRKKIEGEEGYGKITTSLRLKGLNPRKNENTALGYGGFGNWDDPQVFILALEKVEAWIFSRIIESIWWQTLTPHMQHTKLINMEVVSASRKNYRRTSSSCDQEQGNLSLYIWKNAFREAGERLCPIRAGGHECGCLPMLSRLIMEQCVARLDVAMFNAILRESADEMPTDPVSDAISDPKVLPIPPGKSSFGAGAQLKTVIGTWSRWLTDLFGMDDDDSIEDKADPHNSEERKHASFKSFSFLNALSDLLMLPKDMLLSASVRNEVCPMFNAPLIKKIIDNFVPDELCPDPVPSNVFEALDSQNDMVDGKECVNNFPCIAAPIAYSPPSVNSIASIIGEMGSKYQLRRNRSSVVRKSNTSDDELDELKSPLSSIFFSSSSFPAVSTKPTLKFKEIRNQSPVRYELLRDVWMNSESSCR</sequence>
<dbReference type="PANTHER" id="PTHR31344:SF15">
    <property type="entry name" value="EEIG1_EHBP1 PROTEIN AMINO-TERMINAL DOMAIN PROTEIN"/>
    <property type="match status" value="1"/>
</dbReference>
<feature type="coiled-coil region" evidence="1">
    <location>
        <begin position="529"/>
        <end position="563"/>
    </location>
</feature>
<accession>A0A371IEB3</accession>